<accession>A0ACC3LF45</accession>
<organism evidence="1 2">
    <name type="scientific">Eucalyptus grandis</name>
    <name type="common">Flooded gum</name>
    <dbReference type="NCBI Taxonomy" id="71139"/>
    <lineage>
        <taxon>Eukaryota</taxon>
        <taxon>Viridiplantae</taxon>
        <taxon>Streptophyta</taxon>
        <taxon>Embryophyta</taxon>
        <taxon>Tracheophyta</taxon>
        <taxon>Spermatophyta</taxon>
        <taxon>Magnoliopsida</taxon>
        <taxon>eudicotyledons</taxon>
        <taxon>Gunneridae</taxon>
        <taxon>Pentapetalae</taxon>
        <taxon>rosids</taxon>
        <taxon>malvids</taxon>
        <taxon>Myrtales</taxon>
        <taxon>Myrtaceae</taxon>
        <taxon>Myrtoideae</taxon>
        <taxon>Eucalypteae</taxon>
        <taxon>Eucalyptus</taxon>
    </lineage>
</organism>
<reference evidence="1 2" key="1">
    <citation type="journal article" date="2014" name="Nature">
        <title>The genome of Eucalyptus grandis.</title>
        <authorList>
            <person name="Myburg A.A."/>
            <person name="Grattapaglia D."/>
            <person name="Tuskan G.A."/>
            <person name="Hellsten U."/>
            <person name="Hayes R.D."/>
            <person name="Grimwood J."/>
            <person name="Jenkins J."/>
            <person name="Lindquist E."/>
            <person name="Tice H."/>
            <person name="Bauer D."/>
            <person name="Goodstein D.M."/>
            <person name="Dubchak I."/>
            <person name="Poliakov A."/>
            <person name="Mizrachi E."/>
            <person name="Kullan A.R."/>
            <person name="Hussey S.G."/>
            <person name="Pinard D."/>
            <person name="van der Merwe K."/>
            <person name="Singh P."/>
            <person name="van Jaarsveld I."/>
            <person name="Silva-Junior O.B."/>
            <person name="Togawa R.C."/>
            <person name="Pappas M.R."/>
            <person name="Faria D.A."/>
            <person name="Sansaloni C.P."/>
            <person name="Petroli C.D."/>
            <person name="Yang X."/>
            <person name="Ranjan P."/>
            <person name="Tschaplinski T.J."/>
            <person name="Ye C.Y."/>
            <person name="Li T."/>
            <person name="Sterck L."/>
            <person name="Vanneste K."/>
            <person name="Murat F."/>
            <person name="Soler M."/>
            <person name="Clemente H.S."/>
            <person name="Saidi N."/>
            <person name="Cassan-Wang H."/>
            <person name="Dunand C."/>
            <person name="Hefer C.A."/>
            <person name="Bornberg-Bauer E."/>
            <person name="Kersting A.R."/>
            <person name="Vining K."/>
            <person name="Amarasinghe V."/>
            <person name="Ranik M."/>
            <person name="Naithani S."/>
            <person name="Elser J."/>
            <person name="Boyd A.E."/>
            <person name="Liston A."/>
            <person name="Spatafora J.W."/>
            <person name="Dharmwardhana P."/>
            <person name="Raja R."/>
            <person name="Sullivan C."/>
            <person name="Romanel E."/>
            <person name="Alves-Ferreira M."/>
            <person name="Kulheim C."/>
            <person name="Foley W."/>
            <person name="Carocha V."/>
            <person name="Paiva J."/>
            <person name="Kudrna D."/>
            <person name="Brommonschenkel S.H."/>
            <person name="Pasquali G."/>
            <person name="Byrne M."/>
            <person name="Rigault P."/>
            <person name="Tibbits J."/>
            <person name="Spokevicius A."/>
            <person name="Jones R.C."/>
            <person name="Steane D.A."/>
            <person name="Vaillancourt R.E."/>
            <person name="Potts B.M."/>
            <person name="Joubert F."/>
            <person name="Barry K."/>
            <person name="Pappas G.J."/>
            <person name="Strauss S.H."/>
            <person name="Jaiswal P."/>
            <person name="Grima-Pettenati J."/>
            <person name="Salse J."/>
            <person name="Van de Peer Y."/>
            <person name="Rokhsar D.S."/>
            <person name="Schmutz J."/>
        </authorList>
    </citation>
    <scope>NUCLEOTIDE SEQUENCE [LARGE SCALE GENOMIC DNA]</scope>
    <source>
        <strain evidence="2">cv. BRASUZ1</strain>
        <tissue evidence="1">Leaf extractions</tissue>
    </source>
</reference>
<name>A0ACC3LF45_EUCGR</name>
<evidence type="ECO:0000313" key="2">
    <source>
        <dbReference type="Proteomes" id="UP000030711"/>
    </source>
</evidence>
<protein>
    <submittedName>
        <fullName evidence="1">Uncharacterized protein</fullName>
    </submittedName>
</protein>
<evidence type="ECO:0000313" key="1">
    <source>
        <dbReference type="EMBL" id="KAK3437626.1"/>
    </source>
</evidence>
<proteinExistence type="predicted"/>
<sequence>MAEASSIGRTHQINLIKLYGFCFDPTTMALVYEYMENGSLDGFLFEDKSAINWCKMNEIAVGAAKGIAYLHAECKKRIVHYDIKPGNILLDRNLTSKALVYLEVTMNFGMPHRILLTGFRGTPRQWLPWWTWDMLHNGELLVMVSLCGVPEGALEKALRMLKVALLCIQYKPEERPAMSIVVKMLD</sequence>
<gene>
    <name evidence="1" type="ORF">EUGRSUZ_C02364</name>
</gene>
<comment type="caution">
    <text evidence="1">The sequence shown here is derived from an EMBL/GenBank/DDBJ whole genome shotgun (WGS) entry which is preliminary data.</text>
</comment>
<dbReference type="EMBL" id="CM064437">
    <property type="protein sequence ID" value="KAK3437626.1"/>
    <property type="molecule type" value="Genomic_DNA"/>
</dbReference>
<dbReference type="Proteomes" id="UP000030711">
    <property type="component" value="Chromosome 3"/>
</dbReference>
<keyword evidence="2" id="KW-1185">Reference proteome</keyword>